<dbReference type="InterPro" id="IPR017850">
    <property type="entry name" value="Alkaline_phosphatase_core_sf"/>
</dbReference>
<dbReference type="Gene3D" id="3.30.1120.10">
    <property type="match status" value="1"/>
</dbReference>
<dbReference type="EMBL" id="CP046401">
    <property type="protein sequence ID" value="QGY42552.1"/>
    <property type="molecule type" value="Genomic_DNA"/>
</dbReference>
<name>A0A6I6JQQ3_9BACT</name>
<organism evidence="1 2">
    <name type="scientific">Maribellus comscasis</name>
    <dbReference type="NCBI Taxonomy" id="2681766"/>
    <lineage>
        <taxon>Bacteria</taxon>
        <taxon>Pseudomonadati</taxon>
        <taxon>Bacteroidota</taxon>
        <taxon>Bacteroidia</taxon>
        <taxon>Marinilabiliales</taxon>
        <taxon>Prolixibacteraceae</taxon>
        <taxon>Maribellus</taxon>
    </lineage>
</organism>
<evidence type="ECO:0000313" key="2">
    <source>
        <dbReference type="Proteomes" id="UP000428260"/>
    </source>
</evidence>
<dbReference type="KEGG" id="mcos:GM418_02455"/>
<evidence type="ECO:0000313" key="1">
    <source>
        <dbReference type="EMBL" id="QGY42552.1"/>
    </source>
</evidence>
<proteinExistence type="predicted"/>
<dbReference type="SUPFAM" id="SSF53649">
    <property type="entry name" value="Alkaline phosphatase-like"/>
    <property type="match status" value="1"/>
</dbReference>
<dbReference type="AlphaFoldDB" id="A0A6I6JQQ3"/>
<reference evidence="1 2" key="1">
    <citation type="submission" date="2019-11" db="EMBL/GenBank/DDBJ databases">
        <authorList>
            <person name="Zheng R.K."/>
            <person name="Sun C.M."/>
        </authorList>
    </citation>
    <scope>NUCLEOTIDE SEQUENCE [LARGE SCALE GENOMIC DNA]</scope>
    <source>
        <strain evidence="1 2">WC007</strain>
    </source>
</reference>
<dbReference type="RefSeq" id="WP_158862800.1">
    <property type="nucleotide sequence ID" value="NZ_CP046401.1"/>
</dbReference>
<accession>A0A6I6JQQ3</accession>
<gene>
    <name evidence="1" type="ORF">GM418_02455</name>
</gene>
<sequence length="102" mass="12133">MAELRKKQNKRGFFELKHKLGKGDIIAIDMVYKLKAHFYTQSGYGKDERKFQYPPLLYNHEIDPSEKYDIADQYPEIIQEMEQILKEHKSGIVPVENQLDKF</sequence>
<protein>
    <submittedName>
        <fullName evidence="1">Uncharacterized protein</fullName>
    </submittedName>
</protein>
<dbReference type="Pfam" id="PF14707">
    <property type="entry name" value="Sulfatase_C"/>
    <property type="match status" value="1"/>
</dbReference>
<dbReference type="Proteomes" id="UP000428260">
    <property type="component" value="Chromosome"/>
</dbReference>
<keyword evidence="2" id="KW-1185">Reference proteome</keyword>